<evidence type="ECO:0000259" key="1">
    <source>
        <dbReference type="Pfam" id="PF14300"/>
    </source>
</evidence>
<dbReference type="EMBL" id="JAEPRJ010000001">
    <property type="protein sequence ID" value="MBK5898581.1"/>
    <property type="molecule type" value="Genomic_DNA"/>
</dbReference>
<name>A0ABS1J351_9FIRM</name>
<evidence type="ECO:0000313" key="3">
    <source>
        <dbReference type="Proteomes" id="UP000604730"/>
    </source>
</evidence>
<keyword evidence="3" id="KW-1185">Reference proteome</keyword>
<accession>A0ABS1J351</accession>
<organism evidence="2 3">
    <name type="scientific">Catonella massiliensis</name>
    <dbReference type="NCBI Taxonomy" id="2799636"/>
    <lineage>
        <taxon>Bacteria</taxon>
        <taxon>Bacillati</taxon>
        <taxon>Bacillota</taxon>
        <taxon>Clostridia</taxon>
        <taxon>Lachnospirales</taxon>
        <taxon>Lachnospiraceae</taxon>
        <taxon>Catonella</taxon>
    </lineage>
</organism>
<reference evidence="2 3" key="1">
    <citation type="submission" date="2021-01" db="EMBL/GenBank/DDBJ databases">
        <title>Isolation and description of Catonella massiliensis sp. nov., a novel Catonella species, isolated from a stable periodontitis subject.</title>
        <authorList>
            <person name="Antezack A."/>
            <person name="Boxberger M."/>
            <person name="La Scola B."/>
            <person name="Monnet-Corti V."/>
        </authorList>
    </citation>
    <scope>NUCLEOTIDE SEQUENCE [LARGE SCALE GENOMIC DNA]</scope>
    <source>
        <strain evidence="2 3">Marseille-Q4567</strain>
    </source>
</reference>
<dbReference type="InterPro" id="IPR025402">
    <property type="entry name" value="DMP19_C"/>
</dbReference>
<comment type="caution">
    <text evidence="2">The sequence shown here is derived from an EMBL/GenBank/DDBJ whole genome shotgun (WGS) entry which is preliminary data.</text>
</comment>
<proteinExistence type="predicted"/>
<dbReference type="RefSeq" id="WP_208429989.1">
    <property type="nucleotide sequence ID" value="NZ_JAEPRJ010000001.1"/>
</dbReference>
<gene>
    <name evidence="2" type="ORF">JJN12_12435</name>
</gene>
<protein>
    <recommendedName>
        <fullName evidence="1">DNA mimic protein DMP19 C-terminal domain-containing protein</fullName>
    </recommendedName>
</protein>
<dbReference type="Proteomes" id="UP000604730">
    <property type="component" value="Unassembled WGS sequence"/>
</dbReference>
<feature type="domain" description="DNA mimic protein DMP19 C-terminal" evidence="1">
    <location>
        <begin position="37"/>
        <end position="134"/>
    </location>
</feature>
<evidence type="ECO:0000313" key="2">
    <source>
        <dbReference type="EMBL" id="MBK5898581.1"/>
    </source>
</evidence>
<sequence length="137" mass="15857">MNFIDKAFAQNLKGDDFLQAMADIYSEPEVYKELKKYPRFVADIITIIDYDTALQIDGLDDVISGNLSNRYKEIINALENCGAKDEADVLKKAKELYILDDGSYDKEYNNLSSRLALNNDYDRFWDMVRAYIDRNLS</sequence>
<dbReference type="Pfam" id="PF14300">
    <property type="entry name" value="DMP19"/>
    <property type="match status" value="1"/>
</dbReference>